<comment type="caution">
    <text evidence="2">The sequence shown here is derived from an EMBL/GenBank/DDBJ whole genome shotgun (WGS) entry which is preliminary data.</text>
</comment>
<accession>A0A420WBU7</accession>
<dbReference type="AlphaFoldDB" id="A0A420WBU7"/>
<sequence>MISPQVALIYVMVLVSASDSDMTDAEFKTIGDIVTHLPVFSEFEVDNLPSIASSCADMLQAENGLDAAMDLIHKSLPEKLRETAYAVACDVAASDGKASQEELRLLEMLRHKLHVDRLVAAAIERGARARYMPV</sequence>
<dbReference type="CDD" id="cd07176">
    <property type="entry name" value="terB"/>
    <property type="match status" value="1"/>
</dbReference>
<evidence type="ECO:0000313" key="3">
    <source>
        <dbReference type="Proteomes" id="UP000277424"/>
    </source>
</evidence>
<reference evidence="2 3" key="1">
    <citation type="submission" date="2018-10" db="EMBL/GenBank/DDBJ databases">
        <title>Comparative analysis of microorganisms from saline springs in Andes Mountain Range, Colombia.</title>
        <authorList>
            <person name="Rubin E."/>
        </authorList>
    </citation>
    <scope>NUCLEOTIDE SEQUENCE [LARGE SCALE GENOMIC DNA]</scope>
    <source>
        <strain evidence="2 3">USBA 36</strain>
    </source>
</reference>
<name>A0A420WBU7_9PROT</name>
<feature type="domain" description="Co-chaperone DjlA N-terminal" evidence="1">
    <location>
        <begin position="6"/>
        <end position="117"/>
    </location>
</feature>
<dbReference type="Gene3D" id="1.10.3680.10">
    <property type="entry name" value="TerB-like"/>
    <property type="match status" value="1"/>
</dbReference>
<gene>
    <name evidence="2" type="ORF">BCL74_2881</name>
</gene>
<dbReference type="EMBL" id="RBIG01000003">
    <property type="protein sequence ID" value="RKQ68402.1"/>
    <property type="molecule type" value="Genomic_DNA"/>
</dbReference>
<protein>
    <submittedName>
        <fullName evidence="2">Tellurite resistance protein</fullName>
    </submittedName>
</protein>
<dbReference type="RefSeq" id="WP_008943904.1">
    <property type="nucleotide sequence ID" value="NZ_RBIG01000003.1"/>
</dbReference>
<proteinExistence type="predicted"/>
<evidence type="ECO:0000259" key="1">
    <source>
        <dbReference type="Pfam" id="PF05099"/>
    </source>
</evidence>
<dbReference type="SUPFAM" id="SSF158682">
    <property type="entry name" value="TerB-like"/>
    <property type="match status" value="1"/>
</dbReference>
<organism evidence="2 3">
    <name type="scientific">Oceanibaculum indicum</name>
    <dbReference type="NCBI Taxonomy" id="526216"/>
    <lineage>
        <taxon>Bacteria</taxon>
        <taxon>Pseudomonadati</taxon>
        <taxon>Pseudomonadota</taxon>
        <taxon>Alphaproteobacteria</taxon>
        <taxon>Rhodospirillales</taxon>
        <taxon>Oceanibaculaceae</taxon>
        <taxon>Oceanibaculum</taxon>
    </lineage>
</organism>
<dbReference type="Proteomes" id="UP000277424">
    <property type="component" value="Unassembled WGS sequence"/>
</dbReference>
<dbReference type="InterPro" id="IPR007791">
    <property type="entry name" value="DjlA_N"/>
</dbReference>
<evidence type="ECO:0000313" key="2">
    <source>
        <dbReference type="EMBL" id="RKQ68402.1"/>
    </source>
</evidence>
<dbReference type="Pfam" id="PF05099">
    <property type="entry name" value="TerB"/>
    <property type="match status" value="1"/>
</dbReference>
<dbReference type="InterPro" id="IPR029024">
    <property type="entry name" value="TerB-like"/>
</dbReference>